<organism evidence="1 2">
    <name type="scientific">Rhodanobacter caeni</name>
    <dbReference type="NCBI Taxonomy" id="657654"/>
    <lineage>
        <taxon>Bacteria</taxon>
        <taxon>Pseudomonadati</taxon>
        <taxon>Pseudomonadota</taxon>
        <taxon>Gammaproteobacteria</taxon>
        <taxon>Lysobacterales</taxon>
        <taxon>Rhodanobacteraceae</taxon>
        <taxon>Rhodanobacter</taxon>
    </lineage>
</organism>
<dbReference type="EMBL" id="BAAAFO010000006">
    <property type="protein sequence ID" value="GAA0264404.1"/>
    <property type="molecule type" value="Genomic_DNA"/>
</dbReference>
<dbReference type="Proteomes" id="UP001500657">
    <property type="component" value="Unassembled WGS sequence"/>
</dbReference>
<keyword evidence="2" id="KW-1185">Reference proteome</keyword>
<evidence type="ECO:0008006" key="3">
    <source>
        <dbReference type="Google" id="ProtNLM"/>
    </source>
</evidence>
<dbReference type="RefSeq" id="WP_343883915.1">
    <property type="nucleotide sequence ID" value="NZ_BAAAFO010000006.1"/>
</dbReference>
<proteinExistence type="predicted"/>
<accession>A0ABN0UXK4</accession>
<name>A0ABN0UXK4_9GAMM</name>
<evidence type="ECO:0000313" key="2">
    <source>
        <dbReference type="Proteomes" id="UP001500657"/>
    </source>
</evidence>
<protein>
    <recommendedName>
        <fullName evidence="3">DUF1508 domain-containing protein</fullName>
    </recommendedName>
</protein>
<comment type="caution">
    <text evidence="1">The sequence shown here is derived from an EMBL/GenBank/DDBJ whole genome shotgun (WGS) entry which is preliminary data.</text>
</comment>
<evidence type="ECO:0000313" key="1">
    <source>
        <dbReference type="EMBL" id="GAA0264404.1"/>
    </source>
</evidence>
<reference evidence="1 2" key="1">
    <citation type="journal article" date="2019" name="Int. J. Syst. Evol. Microbiol.">
        <title>The Global Catalogue of Microorganisms (GCM) 10K type strain sequencing project: providing services to taxonomists for standard genome sequencing and annotation.</title>
        <authorList>
            <consortium name="The Broad Institute Genomics Platform"/>
            <consortium name="The Broad Institute Genome Sequencing Center for Infectious Disease"/>
            <person name="Wu L."/>
            <person name="Ma J."/>
        </authorList>
    </citation>
    <scope>NUCLEOTIDE SEQUENCE [LARGE SCALE GENOMIC DNA]</scope>
    <source>
        <strain evidence="1 2">JCM 16242</strain>
    </source>
</reference>
<sequence length="69" mass="7448">MSQAHQERAFEDSGKAFVAILNKQDDGLYSATVRLPDGSLRIVPAEHFDSEDAALQAAQSFAHELVGSC</sequence>
<gene>
    <name evidence="1" type="ORF">GCM10009126_32660</name>
</gene>